<dbReference type="Proteomes" id="UP000192448">
    <property type="component" value="Unassembled WGS sequence"/>
</dbReference>
<keyword evidence="3" id="KW-1185">Reference proteome</keyword>
<comment type="caution">
    <text evidence="2">The sequence shown here is derived from an EMBL/GenBank/DDBJ whole genome shotgun (WGS) entry which is preliminary data.</text>
</comment>
<evidence type="ECO:0000313" key="2">
    <source>
        <dbReference type="EMBL" id="ORA27890.1"/>
    </source>
</evidence>
<name>A0A1X0ACU4_9MYCO</name>
<gene>
    <name evidence="2" type="ORF">BST13_29580</name>
</gene>
<dbReference type="EMBL" id="MVHF01000042">
    <property type="protein sequence ID" value="ORA27890.1"/>
    <property type="molecule type" value="Genomic_DNA"/>
</dbReference>
<sequence>MYETTAVGFEPSAVIDEAAAIVQAEWMRLMADERSDRAAASYMELPAARTVPTHLGVLTAQHRNGLSDNAFSWGHAESTRRRANNVWATQRSPPASDGASFVNVTRGRRGQSLCDVAGPFVVSAGHRYRHRVARPPKLSWPGGCRGETTSLPRRSAQ</sequence>
<feature type="compositionally biased region" description="Polar residues" evidence="1">
    <location>
        <begin position="147"/>
        <end position="157"/>
    </location>
</feature>
<evidence type="ECO:0000256" key="1">
    <source>
        <dbReference type="SAM" id="MobiDB-lite"/>
    </source>
</evidence>
<accession>A0A1X0ACU4</accession>
<organism evidence="2 3">
    <name type="scientific">Mycobacterium aquaticum</name>
    <dbReference type="NCBI Taxonomy" id="1927124"/>
    <lineage>
        <taxon>Bacteria</taxon>
        <taxon>Bacillati</taxon>
        <taxon>Actinomycetota</taxon>
        <taxon>Actinomycetes</taxon>
        <taxon>Mycobacteriales</taxon>
        <taxon>Mycobacteriaceae</taxon>
        <taxon>Mycobacterium</taxon>
    </lineage>
</organism>
<evidence type="ECO:0000313" key="3">
    <source>
        <dbReference type="Proteomes" id="UP000192448"/>
    </source>
</evidence>
<proteinExistence type="predicted"/>
<dbReference type="AlphaFoldDB" id="A0A1X0ACU4"/>
<protein>
    <submittedName>
        <fullName evidence="2">Uncharacterized protein</fullName>
    </submittedName>
</protein>
<feature type="region of interest" description="Disordered" evidence="1">
    <location>
        <begin position="138"/>
        <end position="157"/>
    </location>
</feature>
<reference evidence="2 3" key="1">
    <citation type="submission" date="2017-02" db="EMBL/GenBank/DDBJ databases">
        <title>The new phylogeny of genus Mycobacterium.</title>
        <authorList>
            <person name="Tortoli E."/>
            <person name="Trovato A."/>
            <person name="Cirillo D.M."/>
        </authorList>
    </citation>
    <scope>NUCLEOTIDE SEQUENCE [LARGE SCALE GENOMIC DNA]</scope>
    <source>
        <strain evidence="2 3">RW6</strain>
    </source>
</reference>
<dbReference type="STRING" id="1927124.BST13_29580"/>